<dbReference type="GO" id="GO:0008235">
    <property type="term" value="F:metalloexopeptidase activity"/>
    <property type="evidence" value="ECO:0007669"/>
    <property type="project" value="InterPro"/>
</dbReference>
<evidence type="ECO:0000313" key="3">
    <source>
        <dbReference type="Proteomes" id="UP000198990"/>
    </source>
</evidence>
<feature type="domain" description="Peptidase M28" evidence="1">
    <location>
        <begin position="270"/>
        <end position="483"/>
    </location>
</feature>
<dbReference type="InterPro" id="IPR045175">
    <property type="entry name" value="M28_fam"/>
</dbReference>
<proteinExistence type="predicted"/>
<accession>A0A1H7TPA8</accession>
<protein>
    <submittedName>
        <fullName evidence="2">Peptidase family M28</fullName>
    </submittedName>
</protein>
<dbReference type="EMBL" id="FNZN01000006">
    <property type="protein sequence ID" value="SEL86518.1"/>
    <property type="molecule type" value="Genomic_DNA"/>
</dbReference>
<keyword evidence="3" id="KW-1185">Reference proteome</keyword>
<dbReference type="InterPro" id="IPR007484">
    <property type="entry name" value="Peptidase_M28"/>
</dbReference>
<dbReference type="GO" id="GO:0006508">
    <property type="term" value="P:proteolysis"/>
    <property type="evidence" value="ECO:0007669"/>
    <property type="project" value="InterPro"/>
</dbReference>
<dbReference type="RefSeq" id="WP_245737226.1">
    <property type="nucleotide sequence ID" value="NZ_FNZN01000006.1"/>
</dbReference>
<sequence length="589" mass="66207">MGGINFIELVKRKLFKQGIVPIMLCFSFLTGCSQHSKETTVDYFELVRPQFTGQLAYETTDFVEDYWRVVGNTGFDKTIYLIADTLKAAGYVIEEEATISDRLIYRIEKRTMNYDTWEPVSASLQIFGEKKPLLKSETNRNMTYLNSASTSKSGIKAEVIWIKSIDQLETGSVIGKVIFTEMSARSLSKIAIEKGALGIISYDNPGYLQPEKNNTSIQFRSLPAEDASEFWGIALSFKAKERLIEHLQKGKTEVMVNIQTKRYPSEELTIVATIKGAKNADERLVFSAHIQEPGANDNATGVGAQLEMAKVVAKLFQEHKIELDRSMTFLWGDEIISTRRYIEEDPQRAKGIKWGISLDMVGENTAITGGTFLIEKMPDPSAIWTRGADKHTEWGGEVLSLEDLKPHYLNDFILSNFKEQGEFANWKVETNPFEGGSDHTPFLQANIPGLLLWHFTDQFYHTDNDRMDKVSQETLKNVGTAALVSGLKLVNADAIFAIELVSILKEQALLRLSNEFELSKKAIDAGGRLSNEIEILKAWEIWHIDAIESINDVIHTSDSATTDDIKKAQTEIESKSKSLIESLTKITKQ</sequence>
<evidence type="ECO:0000313" key="2">
    <source>
        <dbReference type="EMBL" id="SEL86518.1"/>
    </source>
</evidence>
<dbReference type="Proteomes" id="UP000198990">
    <property type="component" value="Unassembled WGS sequence"/>
</dbReference>
<dbReference type="SUPFAM" id="SSF53187">
    <property type="entry name" value="Zn-dependent exopeptidases"/>
    <property type="match status" value="1"/>
</dbReference>
<dbReference type="PANTHER" id="PTHR12147">
    <property type="entry name" value="METALLOPEPTIDASE M28 FAMILY MEMBER"/>
    <property type="match status" value="1"/>
</dbReference>
<dbReference type="STRING" id="228957.SAMN04488008_106103"/>
<evidence type="ECO:0000259" key="1">
    <source>
        <dbReference type="Pfam" id="PF04389"/>
    </source>
</evidence>
<dbReference type="Pfam" id="PF04389">
    <property type="entry name" value="Peptidase_M28"/>
    <property type="match status" value="1"/>
</dbReference>
<organism evidence="2 3">
    <name type="scientific">Maribacter orientalis</name>
    <dbReference type="NCBI Taxonomy" id="228957"/>
    <lineage>
        <taxon>Bacteria</taxon>
        <taxon>Pseudomonadati</taxon>
        <taxon>Bacteroidota</taxon>
        <taxon>Flavobacteriia</taxon>
        <taxon>Flavobacteriales</taxon>
        <taxon>Flavobacteriaceae</taxon>
        <taxon>Maribacter</taxon>
    </lineage>
</organism>
<dbReference type="PANTHER" id="PTHR12147:SF26">
    <property type="entry name" value="PEPTIDASE M28 DOMAIN-CONTAINING PROTEIN"/>
    <property type="match status" value="1"/>
</dbReference>
<dbReference type="AlphaFoldDB" id="A0A1H7TPA8"/>
<dbReference type="Gene3D" id="3.40.630.10">
    <property type="entry name" value="Zn peptidases"/>
    <property type="match status" value="1"/>
</dbReference>
<name>A0A1H7TPA8_9FLAO</name>
<gene>
    <name evidence="2" type="ORF">SAMN04488008_106103</name>
</gene>
<reference evidence="3" key="1">
    <citation type="submission" date="2016-10" db="EMBL/GenBank/DDBJ databases">
        <authorList>
            <person name="Varghese N."/>
            <person name="Submissions S."/>
        </authorList>
    </citation>
    <scope>NUCLEOTIDE SEQUENCE [LARGE SCALE GENOMIC DNA]</scope>
    <source>
        <strain evidence="3">DSM 16471</strain>
    </source>
</reference>